<dbReference type="InterPro" id="IPR029066">
    <property type="entry name" value="PLP-binding_barrel"/>
</dbReference>
<dbReference type="GO" id="GO:0030170">
    <property type="term" value="F:pyridoxal phosphate binding"/>
    <property type="evidence" value="ECO:0007669"/>
    <property type="project" value="UniProtKB-UniRule"/>
</dbReference>
<dbReference type="Proteomes" id="UP000315303">
    <property type="component" value="Unassembled WGS sequence"/>
</dbReference>
<dbReference type="PIRSF" id="PIRSF004848">
    <property type="entry name" value="YBL036c_PLPDEIII"/>
    <property type="match status" value="1"/>
</dbReference>
<sequence length="233" mass="26485">MINIKDNLDKIKAQIAQACQQNNRLVDSVLLLAVSKTKPIEDIEQAYVAGQHHFGENYLQEALQKIEQLSHLPEIYWHYIGPIQSNKTKQIANNFSWVHSVDREKIALRLNDHLKESINEKQSHLTPLNICLQVNISEEKTKSGISPEQIFALADVVNQCENLTLRGLMAIPEKNARPEIYQKMAKLFIELRSRYESIDTLSLGMSNDLSLAVKHGSTMVRIGTAIFGQRNNK</sequence>
<dbReference type="PANTHER" id="PTHR10146:SF14">
    <property type="entry name" value="PYRIDOXAL PHOSPHATE HOMEOSTASIS PROTEIN"/>
    <property type="match status" value="1"/>
</dbReference>
<dbReference type="Pfam" id="PF01168">
    <property type="entry name" value="Ala_racemase_N"/>
    <property type="match status" value="1"/>
</dbReference>
<evidence type="ECO:0000256" key="5">
    <source>
        <dbReference type="SAM" id="Coils"/>
    </source>
</evidence>
<comment type="function">
    <text evidence="2">Pyridoxal 5'-phosphate (PLP)-binding protein, which is involved in PLP homeostasis.</text>
</comment>
<keyword evidence="5" id="KW-0175">Coiled coil</keyword>
<dbReference type="InterPro" id="IPR011078">
    <property type="entry name" value="PyrdxlP_homeostasis"/>
</dbReference>
<evidence type="ECO:0000313" key="7">
    <source>
        <dbReference type="EMBL" id="TPH16739.1"/>
    </source>
</evidence>
<dbReference type="FunFam" id="3.20.20.10:FF:000018">
    <property type="entry name" value="Pyridoxal phosphate homeostasis protein"/>
    <property type="match status" value="1"/>
</dbReference>
<keyword evidence="1 2" id="KW-0663">Pyridoxal phosphate</keyword>
<feature type="domain" description="Alanine racemase N-terminal" evidence="6">
    <location>
        <begin position="8"/>
        <end position="230"/>
    </location>
</feature>
<dbReference type="OrthoDB" id="9804072at2"/>
<dbReference type="PANTHER" id="PTHR10146">
    <property type="entry name" value="PROLINE SYNTHETASE CO-TRANSCRIBED BACTERIAL HOMOLOG PROTEIN"/>
    <property type="match status" value="1"/>
</dbReference>
<evidence type="ECO:0000256" key="4">
    <source>
        <dbReference type="RuleBase" id="RU004514"/>
    </source>
</evidence>
<comment type="cofactor">
    <cofactor evidence="3">
        <name>pyridoxal 5'-phosphate</name>
        <dbReference type="ChEBI" id="CHEBI:597326"/>
    </cofactor>
</comment>
<feature type="modified residue" description="N6-(pyridoxal phosphate)lysine" evidence="2 3">
    <location>
        <position position="36"/>
    </location>
</feature>
<dbReference type="RefSeq" id="WP_140602533.1">
    <property type="nucleotide sequence ID" value="NZ_SAWY01000010.1"/>
</dbReference>
<keyword evidence="8" id="KW-1185">Reference proteome</keyword>
<dbReference type="NCBIfam" id="TIGR00044">
    <property type="entry name" value="YggS family pyridoxal phosphate-dependent enzyme"/>
    <property type="match status" value="1"/>
</dbReference>
<accession>A0A502L1K6</accession>
<evidence type="ECO:0000256" key="3">
    <source>
        <dbReference type="PIRSR" id="PIRSR004848-1"/>
    </source>
</evidence>
<evidence type="ECO:0000313" key="8">
    <source>
        <dbReference type="Proteomes" id="UP000315303"/>
    </source>
</evidence>
<dbReference type="SUPFAM" id="SSF51419">
    <property type="entry name" value="PLP-binding barrel"/>
    <property type="match status" value="1"/>
</dbReference>
<dbReference type="InterPro" id="IPR001608">
    <property type="entry name" value="Ala_racemase_N"/>
</dbReference>
<dbReference type="Gene3D" id="3.20.20.10">
    <property type="entry name" value="Alanine racemase"/>
    <property type="match status" value="1"/>
</dbReference>
<evidence type="ECO:0000256" key="2">
    <source>
        <dbReference type="HAMAP-Rule" id="MF_02087"/>
    </source>
</evidence>
<dbReference type="EMBL" id="SAWY01000010">
    <property type="protein sequence ID" value="TPH16739.1"/>
    <property type="molecule type" value="Genomic_DNA"/>
</dbReference>
<comment type="caution">
    <text evidence="7">The sequence shown here is derived from an EMBL/GenBank/DDBJ whole genome shotgun (WGS) entry which is preliminary data.</text>
</comment>
<dbReference type="CDD" id="cd06824">
    <property type="entry name" value="PLPDE_III_Yggs_like"/>
    <property type="match status" value="1"/>
</dbReference>
<evidence type="ECO:0000256" key="1">
    <source>
        <dbReference type="ARBA" id="ARBA00022898"/>
    </source>
</evidence>
<organism evidence="7 8">
    <name type="scientific">Litorilituus lipolyticus</name>
    <dbReference type="NCBI Taxonomy" id="2491017"/>
    <lineage>
        <taxon>Bacteria</taxon>
        <taxon>Pseudomonadati</taxon>
        <taxon>Pseudomonadota</taxon>
        <taxon>Gammaproteobacteria</taxon>
        <taxon>Alteromonadales</taxon>
        <taxon>Colwelliaceae</taxon>
        <taxon>Litorilituus</taxon>
    </lineage>
</organism>
<reference evidence="7 8" key="1">
    <citation type="submission" date="2019-01" db="EMBL/GenBank/DDBJ databases">
        <title>Litorilituus lipolytica sp. nov., isolated from intertidal sand of the Yellow Sea in China.</title>
        <authorList>
            <person name="Liu A."/>
        </authorList>
    </citation>
    <scope>NUCLEOTIDE SEQUENCE [LARGE SCALE GENOMIC DNA]</scope>
    <source>
        <strain evidence="7 8">RZ04</strain>
    </source>
</reference>
<proteinExistence type="inferred from homology"/>
<protein>
    <recommendedName>
        <fullName evidence="2">Pyridoxal phosphate homeostasis protein</fullName>
        <shortName evidence="2">PLP homeostasis protein</shortName>
    </recommendedName>
</protein>
<dbReference type="AlphaFoldDB" id="A0A502L1K6"/>
<dbReference type="HAMAP" id="MF_02087">
    <property type="entry name" value="PLP_homeostasis"/>
    <property type="match status" value="1"/>
</dbReference>
<gene>
    <name evidence="7" type="ORF">EPA86_06070</name>
</gene>
<evidence type="ECO:0000259" key="6">
    <source>
        <dbReference type="Pfam" id="PF01168"/>
    </source>
</evidence>
<feature type="coiled-coil region" evidence="5">
    <location>
        <begin position="1"/>
        <end position="28"/>
    </location>
</feature>
<name>A0A502L1K6_9GAMM</name>
<comment type="similarity">
    <text evidence="2 4">Belongs to the pyridoxal phosphate-binding protein YggS/PROSC family.</text>
</comment>